<dbReference type="PROSITE" id="PS01068">
    <property type="entry name" value="OMPA_1"/>
    <property type="match status" value="1"/>
</dbReference>
<accession>A0A1G6CEY7</accession>
<dbReference type="InterPro" id="IPR006690">
    <property type="entry name" value="OMPA-like_CS"/>
</dbReference>
<evidence type="ECO:0000256" key="2">
    <source>
        <dbReference type="ARBA" id="ARBA00023136"/>
    </source>
</evidence>
<keyword evidence="5" id="KW-0732">Signal</keyword>
<dbReference type="PANTHER" id="PTHR30329:SF21">
    <property type="entry name" value="LIPOPROTEIN YIAD-RELATED"/>
    <property type="match status" value="1"/>
</dbReference>
<gene>
    <name evidence="7" type="ORF">SAMN02982931_02390</name>
</gene>
<organism evidence="7 8">
    <name type="scientific">Bauldia litoralis</name>
    <dbReference type="NCBI Taxonomy" id="665467"/>
    <lineage>
        <taxon>Bacteria</taxon>
        <taxon>Pseudomonadati</taxon>
        <taxon>Pseudomonadota</taxon>
        <taxon>Alphaproteobacteria</taxon>
        <taxon>Hyphomicrobiales</taxon>
        <taxon>Kaistiaceae</taxon>
        <taxon>Bauldia</taxon>
    </lineage>
</organism>
<dbReference type="RefSeq" id="WP_175478394.1">
    <property type="nucleotide sequence ID" value="NZ_FMXQ01000004.1"/>
</dbReference>
<evidence type="ECO:0000256" key="4">
    <source>
        <dbReference type="PROSITE-ProRule" id="PRU00473"/>
    </source>
</evidence>
<dbReference type="PRINTS" id="PR01021">
    <property type="entry name" value="OMPADOMAIN"/>
</dbReference>
<feature type="signal peptide" evidence="5">
    <location>
        <begin position="1"/>
        <end position="27"/>
    </location>
</feature>
<dbReference type="CDD" id="cd07185">
    <property type="entry name" value="OmpA_C-like"/>
    <property type="match status" value="1"/>
</dbReference>
<name>A0A1G6CEY7_9HYPH</name>
<feature type="domain" description="OmpA-like" evidence="6">
    <location>
        <begin position="94"/>
        <end position="212"/>
    </location>
</feature>
<protein>
    <submittedName>
        <fullName evidence="7">OmpA family protein</fullName>
    </submittedName>
</protein>
<dbReference type="STRING" id="665467.SAMN02982931_02390"/>
<dbReference type="GO" id="GO:0009279">
    <property type="term" value="C:cell outer membrane"/>
    <property type="evidence" value="ECO:0007669"/>
    <property type="project" value="UniProtKB-SubCell"/>
</dbReference>
<dbReference type="InterPro" id="IPR006664">
    <property type="entry name" value="OMP_bac"/>
</dbReference>
<evidence type="ECO:0000313" key="8">
    <source>
        <dbReference type="Proteomes" id="UP000199071"/>
    </source>
</evidence>
<dbReference type="EMBL" id="FMXQ01000004">
    <property type="protein sequence ID" value="SDB31322.1"/>
    <property type="molecule type" value="Genomic_DNA"/>
</dbReference>
<evidence type="ECO:0000313" key="7">
    <source>
        <dbReference type="EMBL" id="SDB31322.1"/>
    </source>
</evidence>
<proteinExistence type="predicted"/>
<comment type="subcellular location">
    <subcellularLocation>
        <location evidence="1">Cell outer membrane</location>
    </subcellularLocation>
</comment>
<dbReference type="Proteomes" id="UP000199071">
    <property type="component" value="Unassembled WGS sequence"/>
</dbReference>
<keyword evidence="8" id="KW-1185">Reference proteome</keyword>
<evidence type="ECO:0000256" key="1">
    <source>
        <dbReference type="ARBA" id="ARBA00004442"/>
    </source>
</evidence>
<keyword evidence="3" id="KW-0998">Cell outer membrane</keyword>
<dbReference type="InterPro" id="IPR050330">
    <property type="entry name" value="Bact_OuterMem_StrucFunc"/>
</dbReference>
<dbReference type="PANTHER" id="PTHR30329">
    <property type="entry name" value="STATOR ELEMENT OF FLAGELLAR MOTOR COMPLEX"/>
    <property type="match status" value="1"/>
</dbReference>
<dbReference type="Pfam" id="PF00691">
    <property type="entry name" value="OmpA"/>
    <property type="match status" value="1"/>
</dbReference>
<dbReference type="PROSITE" id="PS51123">
    <property type="entry name" value="OMPA_2"/>
    <property type="match status" value="1"/>
</dbReference>
<keyword evidence="2 4" id="KW-0472">Membrane</keyword>
<reference evidence="7 8" key="1">
    <citation type="submission" date="2016-10" db="EMBL/GenBank/DDBJ databases">
        <authorList>
            <person name="de Groot N.N."/>
        </authorList>
    </citation>
    <scope>NUCLEOTIDE SEQUENCE [LARGE SCALE GENOMIC DNA]</scope>
    <source>
        <strain evidence="7 8">ATCC 35022</strain>
    </source>
</reference>
<dbReference type="SUPFAM" id="SSF103088">
    <property type="entry name" value="OmpA-like"/>
    <property type="match status" value="1"/>
</dbReference>
<dbReference type="InterPro" id="IPR036737">
    <property type="entry name" value="OmpA-like_sf"/>
</dbReference>
<evidence type="ECO:0000256" key="3">
    <source>
        <dbReference type="ARBA" id="ARBA00023237"/>
    </source>
</evidence>
<feature type="chain" id="PRO_5011579845" evidence="5">
    <location>
        <begin position="28"/>
        <end position="212"/>
    </location>
</feature>
<dbReference type="AlphaFoldDB" id="A0A1G6CEY7"/>
<dbReference type="InterPro" id="IPR006665">
    <property type="entry name" value="OmpA-like"/>
</dbReference>
<sequence>MKTRTAIAFAIVLSLGASALSALPATAQSRDALIEALARNPRAVAADPDFVRKMVAPETIRHAPAPAFSTHDLRRMATRTVGSAERRQLAAAVEQYQLPSVDMEIYFAYDSAVIDPNAYGSLSALGQALSDPRLSDQTFLIAGHTDASGSNGYNQQLSERRAWSVKAFLVANFAIDPESLIAVGYGEENLKDRFDPVSGVNRRVQLVNLDIQ</sequence>
<evidence type="ECO:0000256" key="5">
    <source>
        <dbReference type="SAM" id="SignalP"/>
    </source>
</evidence>
<dbReference type="Gene3D" id="3.30.1330.60">
    <property type="entry name" value="OmpA-like domain"/>
    <property type="match status" value="1"/>
</dbReference>
<evidence type="ECO:0000259" key="6">
    <source>
        <dbReference type="PROSITE" id="PS51123"/>
    </source>
</evidence>